<evidence type="ECO:0000313" key="8">
    <source>
        <dbReference type="EMBL" id="RHA38911.1"/>
    </source>
</evidence>
<evidence type="ECO:0000256" key="5">
    <source>
        <dbReference type="ARBA" id="ARBA00023136"/>
    </source>
</evidence>
<evidence type="ECO:0000256" key="1">
    <source>
        <dbReference type="ARBA" id="ARBA00004141"/>
    </source>
</evidence>
<evidence type="ECO:0000256" key="6">
    <source>
        <dbReference type="SAM" id="Phobius"/>
    </source>
</evidence>
<comment type="subcellular location">
    <subcellularLocation>
        <location evidence="1">Membrane</location>
        <topology evidence="1">Multi-pass membrane protein</topology>
    </subcellularLocation>
</comment>
<evidence type="ECO:0000256" key="3">
    <source>
        <dbReference type="ARBA" id="ARBA00022692"/>
    </source>
</evidence>
<evidence type="ECO:0000256" key="4">
    <source>
        <dbReference type="ARBA" id="ARBA00022989"/>
    </source>
</evidence>
<dbReference type="Pfam" id="PF04138">
    <property type="entry name" value="GtrA_DPMS_TM"/>
    <property type="match status" value="1"/>
</dbReference>
<sequence>MTGPPGPLFRLVRDRRVAFLIVGGINTFLGTAWFILFQTMFGDSLGTFTYLVSLLCAHVAAVLTAFVLYRRFVFRVRGHVWVDLARFEVVNLTALGINALALPFVVEVVGLKPIAAQLVITCVTAVISYLGHRDFSFRRPRAVVESATVPAAQPTDEAR</sequence>
<evidence type="ECO:0000259" key="7">
    <source>
        <dbReference type="Pfam" id="PF04138"/>
    </source>
</evidence>
<name>A0A413RJQ5_9CELL</name>
<reference evidence="8 9" key="1">
    <citation type="submission" date="2018-08" db="EMBL/GenBank/DDBJ databases">
        <title>Cellulomonas rhizosphaerae sp. nov., a novel actinomycete isolated from soil.</title>
        <authorList>
            <person name="Tian Y."/>
        </authorList>
    </citation>
    <scope>NUCLEOTIDE SEQUENCE [LARGE SCALE GENOMIC DNA]</scope>
    <source>
        <strain evidence="8 9">NEAU-TCZ24</strain>
    </source>
</reference>
<dbReference type="InterPro" id="IPR007267">
    <property type="entry name" value="GtrA_DPMS_TM"/>
</dbReference>
<dbReference type="EMBL" id="QWKP01000209">
    <property type="protein sequence ID" value="RHA38911.1"/>
    <property type="molecule type" value="Genomic_DNA"/>
</dbReference>
<protein>
    <submittedName>
        <fullName evidence="8">GtrA family protein</fullName>
    </submittedName>
</protein>
<dbReference type="InterPro" id="IPR051401">
    <property type="entry name" value="GtrA_CellWall_Glycosyl"/>
</dbReference>
<dbReference type="AlphaFoldDB" id="A0A413RJQ5"/>
<feature type="transmembrane region" description="Helical" evidence="6">
    <location>
        <begin position="114"/>
        <end position="131"/>
    </location>
</feature>
<keyword evidence="9" id="KW-1185">Reference proteome</keyword>
<comment type="caution">
    <text evidence="8">The sequence shown here is derived from an EMBL/GenBank/DDBJ whole genome shotgun (WGS) entry which is preliminary data.</text>
</comment>
<dbReference type="PANTHER" id="PTHR38459">
    <property type="entry name" value="PROPHAGE BACTOPRENOL-LINKED GLUCOSE TRANSLOCASE HOMOLOG"/>
    <property type="match status" value="1"/>
</dbReference>
<organism evidence="8 9">
    <name type="scientific">Cellulomonas rhizosphaerae</name>
    <dbReference type="NCBI Taxonomy" id="2293719"/>
    <lineage>
        <taxon>Bacteria</taxon>
        <taxon>Bacillati</taxon>
        <taxon>Actinomycetota</taxon>
        <taxon>Actinomycetes</taxon>
        <taxon>Micrococcales</taxon>
        <taxon>Cellulomonadaceae</taxon>
        <taxon>Cellulomonas</taxon>
    </lineage>
</organism>
<evidence type="ECO:0000256" key="2">
    <source>
        <dbReference type="ARBA" id="ARBA00009399"/>
    </source>
</evidence>
<dbReference type="GO" id="GO:0000271">
    <property type="term" value="P:polysaccharide biosynthetic process"/>
    <property type="evidence" value="ECO:0007669"/>
    <property type="project" value="InterPro"/>
</dbReference>
<keyword evidence="3 6" id="KW-0812">Transmembrane</keyword>
<dbReference type="GO" id="GO:0005886">
    <property type="term" value="C:plasma membrane"/>
    <property type="evidence" value="ECO:0007669"/>
    <property type="project" value="TreeGrafter"/>
</dbReference>
<comment type="similarity">
    <text evidence="2">Belongs to the GtrA family.</text>
</comment>
<feature type="transmembrane region" description="Helical" evidence="6">
    <location>
        <begin position="17"/>
        <end position="36"/>
    </location>
</feature>
<gene>
    <name evidence="8" type="ORF">D1825_12875</name>
</gene>
<feature type="transmembrane region" description="Helical" evidence="6">
    <location>
        <begin position="48"/>
        <end position="69"/>
    </location>
</feature>
<dbReference type="OrthoDB" id="4943658at2"/>
<keyword evidence="4 6" id="KW-1133">Transmembrane helix</keyword>
<evidence type="ECO:0000313" key="9">
    <source>
        <dbReference type="Proteomes" id="UP000283374"/>
    </source>
</evidence>
<dbReference type="PANTHER" id="PTHR38459:SF1">
    <property type="entry name" value="PROPHAGE BACTOPRENOL-LINKED GLUCOSE TRANSLOCASE HOMOLOG"/>
    <property type="match status" value="1"/>
</dbReference>
<keyword evidence="5 6" id="KW-0472">Membrane</keyword>
<dbReference type="RefSeq" id="WP_118767819.1">
    <property type="nucleotide sequence ID" value="NZ_QWKP01000209.1"/>
</dbReference>
<proteinExistence type="inferred from homology"/>
<feature type="domain" description="GtrA/DPMS transmembrane" evidence="7">
    <location>
        <begin position="19"/>
        <end position="137"/>
    </location>
</feature>
<dbReference type="Proteomes" id="UP000283374">
    <property type="component" value="Unassembled WGS sequence"/>
</dbReference>
<feature type="transmembrane region" description="Helical" evidence="6">
    <location>
        <begin position="89"/>
        <end position="108"/>
    </location>
</feature>
<accession>A0A413RJQ5</accession>